<dbReference type="GeneID" id="24256187"/>
<proteinExistence type="predicted"/>
<reference evidence="2" key="1">
    <citation type="journal article" date="2014" name="BMC Genomics">
        <title>Genome sequencing of two Neorhizobium galegae strains reveals a noeT gene responsible for the unusual acetylation of the nodulation factors.</title>
        <authorList>
            <person name="Osterman J."/>
            <person name="Marsh J."/>
            <person name="Laine P.K."/>
            <person name="Zeng Z."/>
            <person name="Alatalo E."/>
            <person name="Sullivan J.T."/>
            <person name="Young J.P."/>
            <person name="Thomas-Oates J."/>
            <person name="Paulin L."/>
            <person name="Lindstrom K."/>
        </authorList>
    </citation>
    <scope>NUCLEOTIDE SEQUENCE [LARGE SCALE GENOMIC DNA]</scope>
    <source>
        <strain evidence="2">HAMBI 540</strain>
    </source>
</reference>
<dbReference type="AlphaFoldDB" id="A0A068SL85"/>
<dbReference type="PATRIC" id="fig|1028800.3.peg.377"/>
<dbReference type="OrthoDB" id="8410567at2"/>
<accession>A0A068SL85</accession>
<evidence type="ECO:0000313" key="1">
    <source>
        <dbReference type="EMBL" id="CDN46574.1"/>
    </source>
</evidence>
<dbReference type="KEGG" id="ngg:RG540_CH03820"/>
<dbReference type="HOGENOM" id="CLU_896670_0_0_5"/>
<keyword evidence="2" id="KW-1185">Reference proteome</keyword>
<dbReference type="RefSeq" id="WP_038584048.1">
    <property type="nucleotide sequence ID" value="NZ_HG938353.1"/>
</dbReference>
<dbReference type="Proteomes" id="UP000028181">
    <property type="component" value="Chromosome I"/>
</dbReference>
<organism evidence="1 2">
    <name type="scientific">Neorhizobium galegae bv. orientalis str. HAMBI 540</name>
    <dbReference type="NCBI Taxonomy" id="1028800"/>
    <lineage>
        <taxon>Bacteria</taxon>
        <taxon>Pseudomonadati</taxon>
        <taxon>Pseudomonadota</taxon>
        <taxon>Alphaproteobacteria</taxon>
        <taxon>Hyphomicrobiales</taxon>
        <taxon>Rhizobiaceae</taxon>
        <taxon>Rhizobium/Agrobacterium group</taxon>
        <taxon>Neorhizobium</taxon>
    </lineage>
</organism>
<name>A0A068SL85_NEOGA</name>
<evidence type="ECO:0000313" key="2">
    <source>
        <dbReference type="Proteomes" id="UP000028181"/>
    </source>
</evidence>
<gene>
    <name evidence="1" type="ORF">RG540_CH03820</name>
</gene>
<sequence length="309" mass="34590">MDYLPHPARTQFIPAAGLERSTQAKAAIEKNIAVTDPRLNRQREVIAKWMAASEQSGATEDQVADMKARAKILEKIAEPVLHSDECSIFDVSALIPKLAKNDVSAFSLRNLVLPGDKTIYIHLGRQAALVVDQNEDLYFEGAYITQVDNEIGDNEVSTFRIALVFSDPEFGVLAFDRPIGQTLKRNTDFVRFEIKHTNSVQKSFASMAQNGLTEESQILTAPLNVYRMAYDLVVRSMIYLGLEGRDLELGFFTGAPDKQVRKALKGDENARRYLFENGFPAVQFVGRNIGPVSDLSEPDWRSEPFGFRI</sequence>
<protein>
    <submittedName>
        <fullName evidence="1">Uncharacterized protein</fullName>
    </submittedName>
</protein>
<dbReference type="EMBL" id="HG938353">
    <property type="protein sequence ID" value="CDN46574.1"/>
    <property type="molecule type" value="Genomic_DNA"/>
</dbReference>